<proteinExistence type="inferred from homology"/>
<dbReference type="GeneID" id="90533076"/>
<evidence type="ECO:0000256" key="5">
    <source>
        <dbReference type="ARBA" id="ARBA00022679"/>
    </source>
</evidence>
<dbReference type="InterPro" id="IPR008144">
    <property type="entry name" value="Guanylate_kin-like_dom"/>
</dbReference>
<evidence type="ECO:0000256" key="3">
    <source>
        <dbReference type="ARBA" id="ARBA00012961"/>
    </source>
</evidence>
<dbReference type="EC" id="2.7.4.8" evidence="3 11"/>
<keyword evidence="7 11" id="KW-0418">Kinase</keyword>
<dbReference type="Gene3D" id="3.30.63.10">
    <property type="entry name" value="Guanylate Kinase phosphate binding domain"/>
    <property type="match status" value="1"/>
</dbReference>
<dbReference type="PROSITE" id="PS50052">
    <property type="entry name" value="GUANYLATE_KINASE_2"/>
    <property type="match status" value="1"/>
</dbReference>
<dbReference type="EMBL" id="JANFZH010000006">
    <property type="protein sequence ID" value="MCQ4839093.1"/>
    <property type="molecule type" value="Genomic_DNA"/>
</dbReference>
<organism evidence="13 14">
    <name type="scientific">Neglectibacter timonensis</name>
    <dbReference type="NCBI Taxonomy" id="1776382"/>
    <lineage>
        <taxon>Bacteria</taxon>
        <taxon>Bacillati</taxon>
        <taxon>Bacillota</taxon>
        <taxon>Clostridia</taxon>
        <taxon>Eubacteriales</taxon>
        <taxon>Oscillospiraceae</taxon>
        <taxon>Neglectibacter</taxon>
    </lineage>
</organism>
<evidence type="ECO:0000313" key="13">
    <source>
        <dbReference type="EMBL" id="MCQ4839093.1"/>
    </source>
</evidence>
<evidence type="ECO:0000256" key="4">
    <source>
        <dbReference type="ARBA" id="ARBA00016296"/>
    </source>
</evidence>
<gene>
    <name evidence="11 13" type="primary">gmk</name>
    <name evidence="13" type="ORF">NE695_04075</name>
</gene>
<dbReference type="PANTHER" id="PTHR23117">
    <property type="entry name" value="GUANYLATE KINASE-RELATED"/>
    <property type="match status" value="1"/>
</dbReference>
<evidence type="ECO:0000259" key="12">
    <source>
        <dbReference type="PROSITE" id="PS50052"/>
    </source>
</evidence>
<dbReference type="SMART" id="SM00072">
    <property type="entry name" value="GuKc"/>
    <property type="match status" value="1"/>
</dbReference>
<keyword evidence="6 11" id="KW-0547">Nucleotide-binding</keyword>
<dbReference type="PROSITE" id="PS00856">
    <property type="entry name" value="GUANYLATE_KINASE_1"/>
    <property type="match status" value="1"/>
</dbReference>
<dbReference type="InterPro" id="IPR027417">
    <property type="entry name" value="P-loop_NTPase"/>
</dbReference>
<evidence type="ECO:0000256" key="8">
    <source>
        <dbReference type="ARBA" id="ARBA00022840"/>
    </source>
</evidence>
<reference evidence="13 14" key="1">
    <citation type="submission" date="2022-06" db="EMBL/GenBank/DDBJ databases">
        <title>Isolation of gut microbiota from human fecal samples.</title>
        <authorList>
            <person name="Pamer E.G."/>
            <person name="Barat B."/>
            <person name="Waligurski E."/>
            <person name="Medina S."/>
            <person name="Paddock L."/>
            <person name="Mostad J."/>
        </authorList>
    </citation>
    <scope>NUCLEOTIDE SEQUENCE [LARGE SCALE GENOMIC DNA]</scope>
    <source>
        <strain evidence="13 14">DFI.9.73</strain>
    </source>
</reference>
<comment type="subcellular location">
    <subcellularLocation>
        <location evidence="11">Cytoplasm</location>
    </subcellularLocation>
</comment>
<dbReference type="GO" id="GO:0004385">
    <property type="term" value="F:GMP kinase activity"/>
    <property type="evidence" value="ECO:0007669"/>
    <property type="project" value="UniProtKB-EC"/>
</dbReference>
<comment type="function">
    <text evidence="1 11">Essential for recycling GMP and indirectly, cGMP.</text>
</comment>
<dbReference type="RefSeq" id="WP_147578589.1">
    <property type="nucleotide sequence ID" value="NZ_CABKVV010000014.1"/>
</dbReference>
<dbReference type="Pfam" id="PF00625">
    <property type="entry name" value="Guanylate_kin"/>
    <property type="match status" value="1"/>
</dbReference>
<keyword evidence="11" id="KW-0963">Cytoplasm</keyword>
<evidence type="ECO:0000313" key="14">
    <source>
        <dbReference type="Proteomes" id="UP001524473"/>
    </source>
</evidence>
<comment type="catalytic activity">
    <reaction evidence="10 11">
        <text>GMP + ATP = GDP + ADP</text>
        <dbReference type="Rhea" id="RHEA:20780"/>
        <dbReference type="ChEBI" id="CHEBI:30616"/>
        <dbReference type="ChEBI" id="CHEBI:58115"/>
        <dbReference type="ChEBI" id="CHEBI:58189"/>
        <dbReference type="ChEBI" id="CHEBI:456216"/>
        <dbReference type="EC" id="2.7.4.8"/>
    </reaction>
</comment>
<evidence type="ECO:0000256" key="11">
    <source>
        <dbReference type="HAMAP-Rule" id="MF_00328"/>
    </source>
</evidence>
<keyword evidence="14" id="KW-1185">Reference proteome</keyword>
<protein>
    <recommendedName>
        <fullName evidence="4 11">Guanylate kinase</fullName>
        <ecNumber evidence="3 11">2.7.4.8</ecNumber>
    </recommendedName>
    <alternativeName>
        <fullName evidence="9 11">GMP kinase</fullName>
    </alternativeName>
</protein>
<comment type="caution">
    <text evidence="13">The sequence shown here is derived from an EMBL/GenBank/DDBJ whole genome shotgun (WGS) entry which is preliminary data.</text>
</comment>
<dbReference type="Gene3D" id="3.40.50.300">
    <property type="entry name" value="P-loop containing nucleotide triphosphate hydrolases"/>
    <property type="match status" value="1"/>
</dbReference>
<dbReference type="SUPFAM" id="SSF52540">
    <property type="entry name" value="P-loop containing nucleoside triphosphate hydrolases"/>
    <property type="match status" value="1"/>
</dbReference>
<dbReference type="HAMAP" id="MF_00328">
    <property type="entry name" value="Guanylate_kinase"/>
    <property type="match status" value="1"/>
</dbReference>
<feature type="binding site" evidence="11">
    <location>
        <begin position="11"/>
        <end position="18"/>
    </location>
    <ligand>
        <name>ATP</name>
        <dbReference type="ChEBI" id="CHEBI:30616"/>
    </ligand>
</feature>
<comment type="similarity">
    <text evidence="2 11">Belongs to the guanylate kinase family.</text>
</comment>
<dbReference type="InterPro" id="IPR020590">
    <property type="entry name" value="Guanylate_kinase_CS"/>
</dbReference>
<dbReference type="InterPro" id="IPR008145">
    <property type="entry name" value="GK/Ca_channel_bsu"/>
</dbReference>
<sequence length="202" mass="22787">MPEGLLIVISAPSGGGKGTILKELFAQDANLRLSVSATTRQPRPGEENGKQYYFISHEEFQDLIKTGKMLEYTEYCGNFYGTPKAPVEEWTQKGFDVVLEIEVDGGAQIKKLMPDCVSVFILPPSMKVLEKRLRNRGTEDEPTILRRLETARMEIPCAKDYDYIVFNDKLEDAVADLQAILKAEKMKYSRNTDVTERVLSDA</sequence>
<dbReference type="InterPro" id="IPR017665">
    <property type="entry name" value="Guanylate_kinase"/>
</dbReference>
<accession>A0ABT1RWP3</accession>
<name>A0ABT1RWP3_9FIRM</name>
<feature type="domain" description="Guanylate kinase-like" evidence="12">
    <location>
        <begin position="4"/>
        <end position="182"/>
    </location>
</feature>
<keyword evidence="8 11" id="KW-0067">ATP-binding</keyword>
<keyword evidence="5 11" id="KW-0808">Transferase</keyword>
<evidence type="ECO:0000256" key="9">
    <source>
        <dbReference type="ARBA" id="ARBA00030128"/>
    </source>
</evidence>
<dbReference type="PANTHER" id="PTHR23117:SF13">
    <property type="entry name" value="GUANYLATE KINASE"/>
    <property type="match status" value="1"/>
</dbReference>
<evidence type="ECO:0000256" key="1">
    <source>
        <dbReference type="ARBA" id="ARBA00003531"/>
    </source>
</evidence>
<dbReference type="NCBIfam" id="TIGR03263">
    <property type="entry name" value="guanyl_kin"/>
    <property type="match status" value="1"/>
</dbReference>
<evidence type="ECO:0000256" key="2">
    <source>
        <dbReference type="ARBA" id="ARBA00005790"/>
    </source>
</evidence>
<evidence type="ECO:0000256" key="6">
    <source>
        <dbReference type="ARBA" id="ARBA00022741"/>
    </source>
</evidence>
<evidence type="ECO:0000256" key="7">
    <source>
        <dbReference type="ARBA" id="ARBA00022777"/>
    </source>
</evidence>
<dbReference type="CDD" id="cd00071">
    <property type="entry name" value="GMPK"/>
    <property type="match status" value="1"/>
</dbReference>
<dbReference type="Proteomes" id="UP001524473">
    <property type="component" value="Unassembled WGS sequence"/>
</dbReference>
<evidence type="ECO:0000256" key="10">
    <source>
        <dbReference type="ARBA" id="ARBA00048594"/>
    </source>
</evidence>